<evidence type="ECO:0000313" key="3">
    <source>
        <dbReference type="Proteomes" id="UP000612233"/>
    </source>
</evidence>
<organism evidence="2 3">
    <name type="scientific">Hymenobacter montanus</name>
    <dbReference type="NCBI Taxonomy" id="2771359"/>
    <lineage>
        <taxon>Bacteria</taxon>
        <taxon>Pseudomonadati</taxon>
        <taxon>Bacteroidota</taxon>
        <taxon>Cytophagia</taxon>
        <taxon>Cytophagales</taxon>
        <taxon>Hymenobacteraceae</taxon>
        <taxon>Hymenobacter</taxon>
    </lineage>
</organism>
<keyword evidence="1" id="KW-0812">Transmembrane</keyword>
<gene>
    <name evidence="2" type="ORF">IC235_04530</name>
</gene>
<name>A0A927BBB4_9BACT</name>
<feature type="transmembrane region" description="Helical" evidence="1">
    <location>
        <begin position="125"/>
        <end position="147"/>
    </location>
</feature>
<evidence type="ECO:0000256" key="1">
    <source>
        <dbReference type="SAM" id="Phobius"/>
    </source>
</evidence>
<proteinExistence type="predicted"/>
<evidence type="ECO:0000313" key="2">
    <source>
        <dbReference type="EMBL" id="MBD2767160.1"/>
    </source>
</evidence>
<protein>
    <submittedName>
        <fullName evidence="2">Uncharacterized protein</fullName>
    </submittedName>
</protein>
<sequence>MHFAFYTRWLWLGLLAVAFVGSMSGCQSTRPSFSFQPAPRRAAPAVDTGAVRIERAQVASVPVAEPAVAVAPRSTFLRPRVRVRRPVSAPQVLVTDASVVSSPVVRPASTPRRRLWARPQAPAEVGLGTTVLGVLGLVTLPIALVGLALSGGGLVWGIIAGAAALAVLVAYIDPFGG</sequence>
<keyword evidence="1" id="KW-1133">Transmembrane helix</keyword>
<dbReference type="Proteomes" id="UP000612233">
    <property type="component" value="Unassembled WGS sequence"/>
</dbReference>
<accession>A0A927BBB4</accession>
<reference evidence="2" key="1">
    <citation type="submission" date="2020-09" db="EMBL/GenBank/DDBJ databases">
        <authorList>
            <person name="Kim M.K."/>
        </authorList>
    </citation>
    <scope>NUCLEOTIDE SEQUENCE</scope>
    <source>
        <strain evidence="2">BT664</strain>
    </source>
</reference>
<dbReference type="EMBL" id="JACXAD010000004">
    <property type="protein sequence ID" value="MBD2767160.1"/>
    <property type="molecule type" value="Genomic_DNA"/>
</dbReference>
<dbReference type="AlphaFoldDB" id="A0A927BBB4"/>
<dbReference type="RefSeq" id="WP_191003995.1">
    <property type="nucleotide sequence ID" value="NZ_JACXAD010000004.1"/>
</dbReference>
<feature type="transmembrane region" description="Helical" evidence="1">
    <location>
        <begin position="154"/>
        <end position="172"/>
    </location>
</feature>
<comment type="caution">
    <text evidence="2">The sequence shown here is derived from an EMBL/GenBank/DDBJ whole genome shotgun (WGS) entry which is preliminary data.</text>
</comment>
<keyword evidence="3" id="KW-1185">Reference proteome</keyword>
<keyword evidence="1" id="KW-0472">Membrane</keyword>